<dbReference type="SUPFAM" id="SSF51735">
    <property type="entry name" value="NAD(P)-binding Rossmann-fold domains"/>
    <property type="match status" value="1"/>
</dbReference>
<gene>
    <name evidence="2" type="ORF">ASN_2468</name>
</gene>
<dbReference type="EC" id="1.5.1.30" evidence="2"/>
<dbReference type="PANTHER" id="PTHR15020:SF50">
    <property type="entry name" value="UPF0659 PROTEIN YMR090W"/>
    <property type="match status" value="1"/>
</dbReference>
<dbReference type="Proteomes" id="UP000056109">
    <property type="component" value="Chromosome I"/>
</dbReference>
<evidence type="ECO:0000313" key="3">
    <source>
        <dbReference type="Proteomes" id="UP000056109"/>
    </source>
</evidence>
<dbReference type="GO" id="GO:0042602">
    <property type="term" value="F:riboflavin reductase (NADPH) activity"/>
    <property type="evidence" value="ECO:0007669"/>
    <property type="project" value="UniProtKB-EC"/>
</dbReference>
<proteinExistence type="predicted"/>
<dbReference type="InterPro" id="IPR036291">
    <property type="entry name" value="NAD(P)-bd_dom_sf"/>
</dbReference>
<sequence>MKILVIGATGGTGRQIVQEALAKGYEVNALVRSVAKAAPLLAGADLIQGDALDPVATADALKGCDGVISSLGPRLSPWREVTLLSAATPVLIDEMKKQSIKRLVCITGMGAGDSRGHGGFFYDRIFQPLLLGPIYRDKDRQEAEIRVSGLDWTIVRPSSHVFALVISA</sequence>
<feature type="domain" description="NAD(P)-binding" evidence="1">
    <location>
        <begin position="7"/>
        <end position="158"/>
    </location>
</feature>
<dbReference type="InterPro" id="IPR016040">
    <property type="entry name" value="NAD(P)-bd_dom"/>
</dbReference>
<name>A0A0U4Y4D7_9PROT</name>
<evidence type="ECO:0000313" key="2">
    <source>
        <dbReference type="EMBL" id="CEF41758.1"/>
    </source>
</evidence>
<protein>
    <submittedName>
        <fullName evidence="2">Putative flavin reductase</fullName>
        <ecNumber evidence="2">1.5.1.30</ecNumber>
    </submittedName>
</protein>
<keyword evidence="2" id="KW-0560">Oxidoreductase</keyword>
<dbReference type="KEGG" id="asz:ASN_2468"/>
<dbReference type="GeneID" id="34783483"/>
<reference evidence="3" key="1">
    <citation type="submission" date="2014-09" db="EMBL/GenBank/DDBJ databases">
        <authorList>
            <person name="Illeghems K.G."/>
        </authorList>
    </citation>
    <scope>NUCLEOTIDE SEQUENCE [LARGE SCALE GENOMIC DNA]</scope>
    <source>
        <strain evidence="3">108B</strain>
    </source>
</reference>
<organism evidence="2 3">
    <name type="scientific">Acetobacter senegalensis</name>
    <dbReference type="NCBI Taxonomy" id="446692"/>
    <lineage>
        <taxon>Bacteria</taxon>
        <taxon>Pseudomonadati</taxon>
        <taxon>Pseudomonadota</taxon>
        <taxon>Alphaproteobacteria</taxon>
        <taxon>Acetobacterales</taxon>
        <taxon>Acetobacteraceae</taxon>
        <taxon>Acetobacter</taxon>
    </lineage>
</organism>
<dbReference type="Pfam" id="PF13460">
    <property type="entry name" value="NAD_binding_10"/>
    <property type="match status" value="1"/>
</dbReference>
<dbReference type="RefSeq" id="WP_058988220.1">
    <property type="nucleotide sequence ID" value="NZ_LN606600.1"/>
</dbReference>
<dbReference type="PATRIC" id="fig|446692.3.peg.2571"/>
<accession>A0A0U4Y4D7</accession>
<dbReference type="EMBL" id="LN606600">
    <property type="protein sequence ID" value="CEF41758.1"/>
    <property type="molecule type" value="Genomic_DNA"/>
</dbReference>
<keyword evidence="3" id="KW-1185">Reference proteome</keyword>
<dbReference type="Gene3D" id="3.40.50.720">
    <property type="entry name" value="NAD(P)-binding Rossmann-like Domain"/>
    <property type="match status" value="1"/>
</dbReference>
<dbReference type="AlphaFoldDB" id="A0A0U4Y4D7"/>
<dbReference type="PANTHER" id="PTHR15020">
    <property type="entry name" value="FLAVIN REDUCTASE-RELATED"/>
    <property type="match status" value="1"/>
</dbReference>
<evidence type="ECO:0000259" key="1">
    <source>
        <dbReference type="Pfam" id="PF13460"/>
    </source>
</evidence>